<dbReference type="InterPro" id="IPR015424">
    <property type="entry name" value="PyrdxlP-dep_Trfase"/>
</dbReference>
<evidence type="ECO:0000256" key="1">
    <source>
        <dbReference type="ARBA" id="ARBA00005384"/>
    </source>
</evidence>
<dbReference type="InterPro" id="IPR051446">
    <property type="entry name" value="HTH_trans_reg/aminotransferase"/>
</dbReference>
<feature type="compositionally biased region" description="Basic and acidic residues" evidence="6">
    <location>
        <begin position="415"/>
        <end position="427"/>
    </location>
</feature>
<dbReference type="Pfam" id="PF00155">
    <property type="entry name" value="Aminotran_1_2"/>
    <property type="match status" value="1"/>
</dbReference>
<evidence type="ECO:0000256" key="4">
    <source>
        <dbReference type="ARBA" id="ARBA00023125"/>
    </source>
</evidence>
<dbReference type="PROSITE" id="PS50949">
    <property type="entry name" value="HTH_GNTR"/>
    <property type="match status" value="1"/>
</dbReference>
<dbReference type="InterPro" id="IPR000524">
    <property type="entry name" value="Tscrpt_reg_HTH_GntR"/>
</dbReference>
<keyword evidence="5" id="KW-0804">Transcription</keyword>
<keyword evidence="4" id="KW-0238">DNA-binding</keyword>
<evidence type="ECO:0000313" key="8">
    <source>
        <dbReference type="EMBL" id="MBB1487776.1"/>
    </source>
</evidence>
<dbReference type="Proteomes" id="UP000565262">
    <property type="component" value="Unassembled WGS sequence"/>
</dbReference>
<keyword evidence="8" id="KW-0808">Transferase</keyword>
<protein>
    <submittedName>
        <fullName evidence="8">PLP-dependent aminotransferase family protein</fullName>
    </submittedName>
</protein>
<organism evidence="8 9">
    <name type="scientific">Oceanospirillum sediminis</name>
    <dbReference type="NCBI Taxonomy" id="2760088"/>
    <lineage>
        <taxon>Bacteria</taxon>
        <taxon>Pseudomonadati</taxon>
        <taxon>Pseudomonadota</taxon>
        <taxon>Gammaproteobacteria</taxon>
        <taxon>Oceanospirillales</taxon>
        <taxon>Oceanospirillaceae</taxon>
        <taxon>Oceanospirillum</taxon>
    </lineage>
</organism>
<dbReference type="PANTHER" id="PTHR46577:SF1">
    <property type="entry name" value="HTH-TYPE TRANSCRIPTIONAL REGULATORY PROTEIN GABR"/>
    <property type="match status" value="1"/>
</dbReference>
<comment type="similarity">
    <text evidence="1">In the C-terminal section; belongs to the class-I pyridoxal-phosphate-dependent aminotransferase family.</text>
</comment>
<evidence type="ECO:0000313" key="9">
    <source>
        <dbReference type="Proteomes" id="UP000565262"/>
    </source>
</evidence>
<gene>
    <name evidence="8" type="ORF">H4O21_14285</name>
</gene>
<dbReference type="Gene3D" id="1.10.10.10">
    <property type="entry name" value="Winged helix-like DNA-binding domain superfamily/Winged helix DNA-binding domain"/>
    <property type="match status" value="1"/>
</dbReference>
<accession>A0A839IUI0</accession>
<dbReference type="EMBL" id="JACJFM010000019">
    <property type="protein sequence ID" value="MBB1487776.1"/>
    <property type="molecule type" value="Genomic_DNA"/>
</dbReference>
<dbReference type="RefSeq" id="WP_182809557.1">
    <property type="nucleotide sequence ID" value="NZ_JACJFM010000019.1"/>
</dbReference>
<dbReference type="Gene3D" id="3.40.640.10">
    <property type="entry name" value="Type I PLP-dependent aspartate aminotransferase-like (Major domain)"/>
    <property type="match status" value="1"/>
</dbReference>
<keyword evidence="9" id="KW-1185">Reference proteome</keyword>
<dbReference type="PANTHER" id="PTHR46577">
    <property type="entry name" value="HTH-TYPE TRANSCRIPTIONAL REGULATORY PROTEIN GABR"/>
    <property type="match status" value="1"/>
</dbReference>
<dbReference type="SUPFAM" id="SSF46785">
    <property type="entry name" value="Winged helix' DNA-binding domain"/>
    <property type="match status" value="1"/>
</dbReference>
<keyword evidence="3" id="KW-0805">Transcription regulation</keyword>
<keyword evidence="2" id="KW-0663">Pyridoxal phosphate</keyword>
<dbReference type="GO" id="GO:0030170">
    <property type="term" value="F:pyridoxal phosphate binding"/>
    <property type="evidence" value="ECO:0007669"/>
    <property type="project" value="InterPro"/>
</dbReference>
<proteinExistence type="inferred from homology"/>
<dbReference type="InterPro" id="IPR004839">
    <property type="entry name" value="Aminotransferase_I/II_large"/>
</dbReference>
<dbReference type="CDD" id="cd07377">
    <property type="entry name" value="WHTH_GntR"/>
    <property type="match status" value="1"/>
</dbReference>
<evidence type="ECO:0000256" key="6">
    <source>
        <dbReference type="SAM" id="MobiDB-lite"/>
    </source>
</evidence>
<dbReference type="SMART" id="SM00345">
    <property type="entry name" value="HTH_GNTR"/>
    <property type="match status" value="1"/>
</dbReference>
<evidence type="ECO:0000256" key="3">
    <source>
        <dbReference type="ARBA" id="ARBA00023015"/>
    </source>
</evidence>
<evidence type="ECO:0000259" key="7">
    <source>
        <dbReference type="PROSITE" id="PS50949"/>
    </source>
</evidence>
<keyword evidence="8" id="KW-0032">Aminotransferase</keyword>
<evidence type="ECO:0000256" key="2">
    <source>
        <dbReference type="ARBA" id="ARBA00022898"/>
    </source>
</evidence>
<evidence type="ECO:0000256" key="5">
    <source>
        <dbReference type="ARBA" id="ARBA00023163"/>
    </source>
</evidence>
<name>A0A839IUI0_9GAMM</name>
<feature type="region of interest" description="Disordered" evidence="6">
    <location>
        <begin position="414"/>
        <end position="433"/>
    </location>
</feature>
<feature type="domain" description="HTH gntR-type" evidence="7">
    <location>
        <begin position="3"/>
        <end position="71"/>
    </location>
</feature>
<sequence length="472" mass="52081">MTTAKYQTIAASIRRMIDSGKYPAGSKLPPHRTLARELSTTPATIAKAYNLLADQEIIESFIGRGSFVCQNKTLDQVIHSGHEEQELNFSILQPCLDDVHLKTLNQHLHHALHNTLPLDLHCYAEASGLTAHKEAGEIWLQHYGLQTDQIENILLTNGAQHALSALIQFSTQPGDAIAVEAQTYPGLLSIIRLLGRRAIAIEMDEQGMLPEALQSACQTQHIAMAVLIPSHQNPTGITMPLSRREAIAGIIEQYKIWLLEDDIYSFLNPDIIPPITNLIPQQSFYVSSLSKALSPGLRCAYIKAPDSQSKALAQFIRASVWLPPPTVFAAAASLIHSGEAFQLANRQRDIAQQRQSVAEALLPGNAHFTNTGSYHIWLSLPADWSSEAFTRIAREHHILVSSAEFFNSSANNTGHTDKASLPRHNSDSECPAQTPNAIRLSLMAESQQCRFEQGIKELAALLKQQPMDYVSF</sequence>
<dbReference type="AlphaFoldDB" id="A0A839IUI0"/>
<dbReference type="InterPro" id="IPR036390">
    <property type="entry name" value="WH_DNA-bd_sf"/>
</dbReference>
<dbReference type="GO" id="GO:0008483">
    <property type="term" value="F:transaminase activity"/>
    <property type="evidence" value="ECO:0007669"/>
    <property type="project" value="UniProtKB-KW"/>
</dbReference>
<dbReference type="CDD" id="cd00609">
    <property type="entry name" value="AAT_like"/>
    <property type="match status" value="1"/>
</dbReference>
<dbReference type="Pfam" id="PF00392">
    <property type="entry name" value="GntR"/>
    <property type="match status" value="1"/>
</dbReference>
<dbReference type="InterPro" id="IPR015421">
    <property type="entry name" value="PyrdxlP-dep_Trfase_major"/>
</dbReference>
<reference evidence="8 9" key="1">
    <citation type="submission" date="2020-08" db="EMBL/GenBank/DDBJ databases">
        <title>Oceanospirillum sp. nov. isolated from marine sediment.</title>
        <authorList>
            <person name="Ji X."/>
        </authorList>
    </citation>
    <scope>NUCLEOTIDE SEQUENCE [LARGE SCALE GENOMIC DNA]</scope>
    <source>
        <strain evidence="8 9">D5</strain>
    </source>
</reference>
<comment type="caution">
    <text evidence="8">The sequence shown here is derived from an EMBL/GenBank/DDBJ whole genome shotgun (WGS) entry which is preliminary data.</text>
</comment>
<dbReference type="GO" id="GO:0003677">
    <property type="term" value="F:DNA binding"/>
    <property type="evidence" value="ECO:0007669"/>
    <property type="project" value="UniProtKB-KW"/>
</dbReference>
<dbReference type="InterPro" id="IPR036388">
    <property type="entry name" value="WH-like_DNA-bd_sf"/>
</dbReference>
<dbReference type="SUPFAM" id="SSF53383">
    <property type="entry name" value="PLP-dependent transferases"/>
    <property type="match status" value="1"/>
</dbReference>
<dbReference type="GO" id="GO:0003700">
    <property type="term" value="F:DNA-binding transcription factor activity"/>
    <property type="evidence" value="ECO:0007669"/>
    <property type="project" value="InterPro"/>
</dbReference>